<keyword evidence="1 5" id="KW-0812">Transmembrane</keyword>
<dbReference type="SUPFAM" id="SSF103473">
    <property type="entry name" value="MFS general substrate transporter"/>
    <property type="match status" value="1"/>
</dbReference>
<feature type="transmembrane region" description="Helical" evidence="5">
    <location>
        <begin position="358"/>
        <end position="375"/>
    </location>
</feature>
<dbReference type="Gene3D" id="1.20.1250.20">
    <property type="entry name" value="MFS general substrate transporter like domains"/>
    <property type="match status" value="1"/>
</dbReference>
<dbReference type="PANTHER" id="PTHR23546">
    <property type="entry name" value="TRANSPORT PROTEIN"/>
    <property type="match status" value="1"/>
</dbReference>
<feature type="domain" description="Major facilitator superfamily (MFS) profile" evidence="6">
    <location>
        <begin position="29"/>
        <end position="465"/>
    </location>
</feature>
<evidence type="ECO:0000256" key="3">
    <source>
        <dbReference type="ARBA" id="ARBA00023136"/>
    </source>
</evidence>
<dbReference type="KEGG" id="amx:AM2010_235"/>
<feature type="transmembrane region" description="Helical" evidence="5">
    <location>
        <begin position="32"/>
        <end position="51"/>
    </location>
</feature>
<feature type="transmembrane region" description="Helical" evidence="5">
    <location>
        <begin position="63"/>
        <end position="84"/>
    </location>
</feature>
<feature type="region of interest" description="Disordered" evidence="4">
    <location>
        <begin position="1"/>
        <end position="20"/>
    </location>
</feature>
<accession>A0A0G3X6T4</accession>
<dbReference type="RefSeq" id="WP_338047410.1">
    <property type="nucleotide sequence ID" value="NZ_CP011805.1"/>
</dbReference>
<feature type="transmembrane region" description="Helical" evidence="5">
    <location>
        <begin position="324"/>
        <end position="346"/>
    </location>
</feature>
<gene>
    <name evidence="7" type="ORF">AM2010_235</name>
</gene>
<dbReference type="PROSITE" id="PS50850">
    <property type="entry name" value="MFS"/>
    <property type="match status" value="1"/>
</dbReference>
<sequence>MSDRDSAPEPQILQAPLPPAPPLGISRGRMTLLFLVMLVTAAGNTAMQSVMPSVGTALGVADVWISIAYTWSALLWVIFAPIWARRSDRRGRKAMMAIGLGGFIASFALCGLVLMFGLAAAIPAAATLIFFAAARSLYGGFGSAAPPAVQAYVASRTPRSERTKAMALIASSFGLGTVIGPALAPLLIFPATGLVGPFFAFAAVGVAVLVALRLRLPNDAPSFAARGNVVAAPFSANSNPAVGRGDDDGSESDDVAATTDAGGAAPSDGTVGAAAIPDLSWRDRRLRPWVVAGLLGGHAQAATLGIIGFFILDRLGLRDDPAAGTGPIGLILMCGAIATLLAQWGLIPMLKLGPRASTLWGMALAIVGVLGFSVAQNLHAIALGFAVASLGFGLYRPGFTAGASLAVTRQEQGQIGGIVASVNGAAYVVAPAIGVWLYGHHQWIGFAAICLLCAAVFVLGYRSLDADAVLEGRAAAEDG</sequence>
<feature type="region of interest" description="Disordered" evidence="4">
    <location>
        <begin position="240"/>
        <end position="269"/>
    </location>
</feature>
<dbReference type="AlphaFoldDB" id="A0A0G3X6T4"/>
<evidence type="ECO:0000256" key="5">
    <source>
        <dbReference type="SAM" id="Phobius"/>
    </source>
</evidence>
<feature type="transmembrane region" description="Helical" evidence="5">
    <location>
        <begin position="443"/>
        <end position="461"/>
    </location>
</feature>
<feature type="compositionally biased region" description="Low complexity" evidence="4">
    <location>
        <begin position="255"/>
        <end position="269"/>
    </location>
</feature>
<organism evidence="7 8">
    <name type="scientific">Pelagerythrobacter marensis</name>
    <dbReference type="NCBI Taxonomy" id="543877"/>
    <lineage>
        <taxon>Bacteria</taxon>
        <taxon>Pseudomonadati</taxon>
        <taxon>Pseudomonadota</taxon>
        <taxon>Alphaproteobacteria</taxon>
        <taxon>Sphingomonadales</taxon>
        <taxon>Erythrobacteraceae</taxon>
        <taxon>Pelagerythrobacter</taxon>
    </lineage>
</organism>
<evidence type="ECO:0000256" key="4">
    <source>
        <dbReference type="SAM" id="MobiDB-lite"/>
    </source>
</evidence>
<feature type="transmembrane region" description="Helical" evidence="5">
    <location>
        <begin position="289"/>
        <end position="312"/>
    </location>
</feature>
<evidence type="ECO:0000259" key="6">
    <source>
        <dbReference type="PROSITE" id="PS50850"/>
    </source>
</evidence>
<dbReference type="EMBL" id="CP011805">
    <property type="protein sequence ID" value="AKM06324.1"/>
    <property type="molecule type" value="Genomic_DNA"/>
</dbReference>
<dbReference type="InterPro" id="IPR011701">
    <property type="entry name" value="MFS"/>
</dbReference>
<evidence type="ECO:0000313" key="7">
    <source>
        <dbReference type="EMBL" id="AKM06324.1"/>
    </source>
</evidence>
<feature type="transmembrane region" description="Helical" evidence="5">
    <location>
        <begin position="381"/>
        <end position="403"/>
    </location>
</feature>
<feature type="transmembrane region" description="Helical" evidence="5">
    <location>
        <begin position="415"/>
        <end position="437"/>
    </location>
</feature>
<feature type="transmembrane region" description="Helical" evidence="5">
    <location>
        <begin position="165"/>
        <end position="188"/>
    </location>
</feature>
<feature type="transmembrane region" description="Helical" evidence="5">
    <location>
        <begin position="96"/>
        <end position="122"/>
    </location>
</feature>
<name>A0A0G3X6T4_9SPHN</name>
<dbReference type="Pfam" id="PF07690">
    <property type="entry name" value="MFS_1"/>
    <property type="match status" value="1"/>
</dbReference>
<keyword evidence="8" id="KW-1185">Reference proteome</keyword>
<dbReference type="GO" id="GO:0022857">
    <property type="term" value="F:transmembrane transporter activity"/>
    <property type="evidence" value="ECO:0007669"/>
    <property type="project" value="InterPro"/>
</dbReference>
<dbReference type="PANTHER" id="PTHR23546:SF1">
    <property type="entry name" value="MEMBRANE PROTEIN"/>
    <property type="match status" value="1"/>
</dbReference>
<keyword evidence="3 5" id="KW-0472">Membrane</keyword>
<dbReference type="Proteomes" id="UP000037643">
    <property type="component" value="Chromosome"/>
</dbReference>
<evidence type="ECO:0000256" key="1">
    <source>
        <dbReference type="ARBA" id="ARBA00022692"/>
    </source>
</evidence>
<dbReference type="InterPro" id="IPR020846">
    <property type="entry name" value="MFS_dom"/>
</dbReference>
<keyword evidence="2 5" id="KW-1133">Transmembrane helix</keyword>
<dbReference type="InterPro" id="IPR036259">
    <property type="entry name" value="MFS_trans_sf"/>
</dbReference>
<feature type="transmembrane region" description="Helical" evidence="5">
    <location>
        <begin position="128"/>
        <end position="153"/>
    </location>
</feature>
<feature type="transmembrane region" description="Helical" evidence="5">
    <location>
        <begin position="194"/>
        <end position="212"/>
    </location>
</feature>
<proteinExistence type="predicted"/>
<evidence type="ECO:0000313" key="8">
    <source>
        <dbReference type="Proteomes" id="UP000037643"/>
    </source>
</evidence>
<dbReference type="STRING" id="543877.AM2010_235"/>
<reference evidence="7 8" key="1">
    <citation type="submission" date="2015-06" db="EMBL/GenBank/DDBJ databases">
        <authorList>
            <person name="Kim K.M."/>
        </authorList>
    </citation>
    <scope>NUCLEOTIDE SEQUENCE [LARGE SCALE GENOMIC DNA]</scope>
    <source>
        <strain evidence="7 8">KCTC 22370</strain>
    </source>
</reference>
<evidence type="ECO:0000256" key="2">
    <source>
        <dbReference type="ARBA" id="ARBA00022989"/>
    </source>
</evidence>
<dbReference type="PATRIC" id="fig|543877.4.peg.236"/>
<protein>
    <submittedName>
        <fullName evidence="7">Multidrug resistance protein, putative</fullName>
    </submittedName>
</protein>